<evidence type="ECO:0000256" key="6">
    <source>
        <dbReference type="ARBA" id="ARBA00023054"/>
    </source>
</evidence>
<feature type="domain" description="Enhancer of mRNA-decapping protein 4 WD40 repeat region" evidence="9">
    <location>
        <begin position="359"/>
        <end position="664"/>
    </location>
</feature>
<keyword evidence="5" id="KW-0677">Repeat</keyword>
<evidence type="ECO:0000256" key="1">
    <source>
        <dbReference type="ARBA" id="ARBA00004201"/>
    </source>
</evidence>
<dbReference type="Gene3D" id="2.130.10.10">
    <property type="entry name" value="YVTN repeat-like/Quinoprotein amine dehydrogenase"/>
    <property type="match status" value="1"/>
</dbReference>
<protein>
    <recommendedName>
        <fullName evidence="13">Enhancer of mRNA-decapping protein 4 WD40 repeat region domain-containing protein</fullName>
    </recommendedName>
</protein>
<dbReference type="InterPro" id="IPR036322">
    <property type="entry name" value="WD40_repeat_dom_sf"/>
</dbReference>
<keyword evidence="4 7" id="KW-0853">WD repeat</keyword>
<feature type="compositionally biased region" description="Low complexity" evidence="8">
    <location>
        <begin position="1128"/>
        <end position="1146"/>
    </location>
</feature>
<evidence type="ECO:0000259" key="9">
    <source>
        <dbReference type="Pfam" id="PF16529"/>
    </source>
</evidence>
<reference evidence="11 12" key="1">
    <citation type="journal article" date="2008" name="Science">
        <title>The Physcomitrella genome reveals evolutionary insights into the conquest of land by plants.</title>
        <authorList>
            <person name="Rensing S."/>
            <person name="Lang D."/>
            <person name="Zimmer A."/>
            <person name="Terry A."/>
            <person name="Salamov A."/>
            <person name="Shapiro H."/>
            <person name="Nishiyama T."/>
            <person name="Perroud P.-F."/>
            <person name="Lindquist E."/>
            <person name="Kamisugi Y."/>
            <person name="Tanahashi T."/>
            <person name="Sakakibara K."/>
            <person name="Fujita T."/>
            <person name="Oishi K."/>
            <person name="Shin-I T."/>
            <person name="Kuroki Y."/>
            <person name="Toyoda A."/>
            <person name="Suzuki Y."/>
            <person name="Hashimoto A."/>
            <person name="Yamaguchi K."/>
            <person name="Sugano A."/>
            <person name="Kohara Y."/>
            <person name="Fujiyama A."/>
            <person name="Anterola A."/>
            <person name="Aoki S."/>
            <person name="Ashton N."/>
            <person name="Barbazuk W.B."/>
            <person name="Barker E."/>
            <person name="Bennetzen J."/>
            <person name="Bezanilla M."/>
            <person name="Blankenship R."/>
            <person name="Cho S.H."/>
            <person name="Dutcher S."/>
            <person name="Estelle M."/>
            <person name="Fawcett J.A."/>
            <person name="Gundlach H."/>
            <person name="Hanada K."/>
            <person name="Heyl A."/>
            <person name="Hicks K.A."/>
            <person name="Hugh J."/>
            <person name="Lohr M."/>
            <person name="Mayer K."/>
            <person name="Melkozernov A."/>
            <person name="Murata T."/>
            <person name="Nelson D."/>
            <person name="Pils B."/>
            <person name="Prigge M."/>
            <person name="Reiss B."/>
            <person name="Renner T."/>
            <person name="Rombauts S."/>
            <person name="Rushton P."/>
            <person name="Sanderfoot A."/>
            <person name="Schween G."/>
            <person name="Shiu S.-H."/>
            <person name="Stueber K."/>
            <person name="Theodoulou F.L."/>
            <person name="Tu H."/>
            <person name="Van de Peer Y."/>
            <person name="Verrier P.J."/>
            <person name="Waters E."/>
            <person name="Wood A."/>
            <person name="Yang L."/>
            <person name="Cove D."/>
            <person name="Cuming A."/>
            <person name="Hasebe M."/>
            <person name="Lucas S."/>
            <person name="Mishler D.B."/>
            <person name="Reski R."/>
            <person name="Grigoriev I."/>
            <person name="Quatrano R.S."/>
            <person name="Boore J.L."/>
        </authorList>
    </citation>
    <scope>NUCLEOTIDE SEQUENCE [LARGE SCALE GENOMIC DNA]</scope>
    <source>
        <strain evidence="11 12">cv. Gransden 2004</strain>
    </source>
</reference>
<evidence type="ECO:0000259" key="10">
    <source>
        <dbReference type="Pfam" id="PF21289"/>
    </source>
</evidence>
<accession>A0A7I4DBZ0</accession>
<feature type="compositionally biased region" description="Acidic residues" evidence="8">
    <location>
        <begin position="919"/>
        <end position="928"/>
    </location>
</feature>
<feature type="region of interest" description="Disordered" evidence="8">
    <location>
        <begin position="833"/>
        <end position="954"/>
    </location>
</feature>
<dbReference type="InterPro" id="IPR044938">
    <property type="entry name" value="EDC4_C_sf"/>
</dbReference>
<dbReference type="FunFam" id="1.10.220.100:FF:000001">
    <property type="entry name" value="Enhancer of mRNA-decapping protein 4"/>
    <property type="match status" value="1"/>
</dbReference>
<reference evidence="11" key="3">
    <citation type="submission" date="2020-12" db="UniProtKB">
        <authorList>
            <consortium name="EnsemblPlants"/>
        </authorList>
    </citation>
    <scope>IDENTIFICATION</scope>
</reference>
<evidence type="ECO:0000313" key="12">
    <source>
        <dbReference type="Proteomes" id="UP000006727"/>
    </source>
</evidence>
<dbReference type="InParanoid" id="A0A7I4DBZ0"/>
<evidence type="ECO:0008006" key="13">
    <source>
        <dbReference type="Google" id="ProtNLM"/>
    </source>
</evidence>
<dbReference type="GO" id="GO:0000932">
    <property type="term" value="C:P-body"/>
    <property type="evidence" value="ECO:0000318"/>
    <property type="project" value="GO_Central"/>
</dbReference>
<reference evidence="11 12" key="2">
    <citation type="journal article" date="2018" name="Plant J.">
        <title>The Physcomitrella patens chromosome-scale assembly reveals moss genome structure and evolution.</title>
        <authorList>
            <person name="Lang D."/>
            <person name="Ullrich K.K."/>
            <person name="Murat F."/>
            <person name="Fuchs J."/>
            <person name="Jenkins J."/>
            <person name="Haas F.B."/>
            <person name="Piednoel M."/>
            <person name="Gundlach H."/>
            <person name="Van Bel M."/>
            <person name="Meyberg R."/>
            <person name="Vives C."/>
            <person name="Morata J."/>
            <person name="Symeonidi A."/>
            <person name="Hiss M."/>
            <person name="Muchero W."/>
            <person name="Kamisugi Y."/>
            <person name="Saleh O."/>
            <person name="Blanc G."/>
            <person name="Decker E.L."/>
            <person name="van Gessel N."/>
            <person name="Grimwood J."/>
            <person name="Hayes R.D."/>
            <person name="Graham S.W."/>
            <person name="Gunter L.E."/>
            <person name="McDaniel S.F."/>
            <person name="Hoernstein S.N.W."/>
            <person name="Larsson A."/>
            <person name="Li F.W."/>
            <person name="Perroud P.F."/>
            <person name="Phillips J."/>
            <person name="Ranjan P."/>
            <person name="Rokshar D.S."/>
            <person name="Rothfels C.J."/>
            <person name="Schneider L."/>
            <person name="Shu S."/>
            <person name="Stevenson D.W."/>
            <person name="Thummler F."/>
            <person name="Tillich M."/>
            <person name="Villarreal Aguilar J.C."/>
            <person name="Widiez T."/>
            <person name="Wong G.K."/>
            <person name="Wymore A."/>
            <person name="Zhang Y."/>
            <person name="Zimmer A.D."/>
            <person name="Quatrano R.S."/>
            <person name="Mayer K.F.X."/>
            <person name="Goodstein D."/>
            <person name="Casacuberta J.M."/>
            <person name="Vandepoele K."/>
            <person name="Reski R."/>
            <person name="Cuming A.C."/>
            <person name="Tuskan G.A."/>
            <person name="Maumus F."/>
            <person name="Salse J."/>
            <person name="Schmutz J."/>
            <person name="Rensing S.A."/>
        </authorList>
    </citation>
    <scope>NUCLEOTIDE SEQUENCE [LARGE SCALE GENOMIC DNA]</scope>
    <source>
        <strain evidence="11 12">cv. Gransden 2004</strain>
    </source>
</reference>
<evidence type="ECO:0000313" key="11">
    <source>
        <dbReference type="EnsemblPlants" id="Pp3c3_2660V3.3"/>
    </source>
</evidence>
<sequence>MRVSKFQLADLLMSESCARGGGAVGNSGSCRCFNTQSSCVLRDSIGHLLGFKSCTQAHGRVFPNGLSVEVRDWKSMANPGSPGAYDPHKFFRGSPQSPYPPQTTGYQPSSPGNSFHYQPLHPYSAGNIPPSSFSSNTSMYPGSPGLNYAYNTTHFRETGSPVYHGPHYNQDHSPRQDPHIASQFSQQSSQHPSSPSHSNHSRIPIPSMIPPPPVFPQSRPSQSTSLPMSLPQGSDRFNPAFSQPLDGARLMALLTTQSEGEGGEVYEETVYVPGAPQNSPRPPLFPFRPIDASHSIGTEIPGTPQPMSPALSTVPLVPFVHSAQGRQTSKLPRGRYLKGDQIVYDVDARKAGDAQAQLEVSAIAKYYSEIAYPMGRQIAVNKNFVFYLLRNGQIRLLNIHNSQRALLRGHTQRVTDMTFLSEDDSILASASQDGRVYIRRIIEGHGEDGKPTEQIILALQFVGTWERCHPRLCWHSQKQGSLVVAVGKFVIAIDVAQVAAQGGSNMDVLVECRVDHPIKGVHVIGQHNDDVTELATCASGAACLASASKDGTVRFWSERKHCQASVFVPYDGNPVDTVAFLPPPRGTDGQFLLTGGPVNRELKLWAYDDQSTQPGLGVWRCMQTLEFQSNGKSEIAFFNQFVVSSRANLIILANAKKHAIYAIHYEFASTSGSPRFDYLTEFAVATSILSLTVDDDGVSDSGEGILKIFCQQTQAILQCTVDMSQCLPNPADGLTTNGSTPNTPKKGLGLVPAAGTPTSSSFPPFEKAHPKLMANSTTPGVSNASLNSNLGIPPRPAALGNLTELGYSGQVLVNPSEMNKAFDANKLTLLRDSKEGAVRPSSPVIQSGLTSSNLSKPPTPPPKRRLRPRSPAKGEIQYPSGSTGLSRYRAEKVEETKDILPDSEGSAGRNQSSFNSNSMEDETGDQEDRDGVSSSSTGNPVTTQLQTSPQLISPSDIISMATGNKRDSQNQDAGFDLMDVSDWQDDAKERNVAVDKVRVTWSSEVLVRNREEVSESPSSPPIFDSSVKQDGAGTEYFEKEMTTESNSGPAATTDEVQERDFIEDKERSAPDDLQDQLRSIALKLDRQSGNIVAGMLSPTSSAVKGRKSKNKNGGAASVPLPSSLQLRTSSVTGSSKEVGSSSTPSSTSMIAQVASMQESIFQLIEMQKELQKQFITIVANPVVKEGKRLEVTLGQRLEKVMKANVDSIWIRLAEENVKREKQERERIQQITALLNGFSVKDLPAALELGLKKEVNAIAATISQTLVVPVQNALTAALAENFQKSLIEKVVPQMEKTVSKLEGTMTKQLKFQFQTAGKQALQDGIRAGFETLIIPTFERSCKAMFDEVNSVFQTGMAEYSSQVQREFASTHTALATNLQDLVTGASSLAKTLNEEIVQSMTKLLELIKMADGSGDVDQPNNNLPDQVYSLRRSEESLDPTIEIGRLLHGGMMEEAFNKALTAGDLQVVFWLCNQLDPVSLLSAEPLPVSQGVLLSLVQQLSSDLSKDTGQKLRWIKEATLALNPKDSVLGPHMHYFLEQSYHNCVHQMSVSKDPSEQVTLKLVIHVINSLLSSCK</sequence>
<dbReference type="EnsemblPlants" id="Pp3c3_2660V3.3">
    <property type="protein sequence ID" value="Pp3c3_2660V3.3"/>
    <property type="gene ID" value="Pp3c3_2660"/>
</dbReference>
<dbReference type="Gene3D" id="1.10.220.100">
    <property type="entry name" value="conserved c-terminal region of ge- 1"/>
    <property type="match status" value="1"/>
</dbReference>
<gene>
    <name evidence="11" type="primary">LOC112280069</name>
</gene>
<dbReference type="InterPro" id="IPR049404">
    <property type="entry name" value="EDC4_C"/>
</dbReference>
<feature type="region of interest" description="Disordered" evidence="8">
    <location>
        <begin position="157"/>
        <end position="242"/>
    </location>
</feature>
<dbReference type="Gramene" id="Pp3c3_2660V3.3">
    <property type="protein sequence ID" value="Pp3c3_2660V3.3"/>
    <property type="gene ID" value="Pp3c3_2660"/>
</dbReference>
<evidence type="ECO:0000256" key="3">
    <source>
        <dbReference type="ARBA" id="ARBA00022490"/>
    </source>
</evidence>
<name>A0A7I4DBZ0_PHYPA</name>
<organism evidence="11 12">
    <name type="scientific">Physcomitrium patens</name>
    <name type="common">Spreading-leaved earth moss</name>
    <name type="synonym">Physcomitrella patens</name>
    <dbReference type="NCBI Taxonomy" id="3218"/>
    <lineage>
        <taxon>Eukaryota</taxon>
        <taxon>Viridiplantae</taxon>
        <taxon>Streptophyta</taxon>
        <taxon>Embryophyta</taxon>
        <taxon>Bryophyta</taxon>
        <taxon>Bryophytina</taxon>
        <taxon>Bryopsida</taxon>
        <taxon>Funariidae</taxon>
        <taxon>Funariales</taxon>
        <taxon>Funariaceae</taxon>
        <taxon>Physcomitrium</taxon>
    </lineage>
</organism>
<comment type="similarity">
    <text evidence="2">Belongs to the WD repeat EDC4 family.</text>
</comment>
<dbReference type="PANTHER" id="PTHR15598">
    <property type="entry name" value="ENHANCER OF MRNA-DECAPPING PROTEIN 4"/>
    <property type="match status" value="1"/>
</dbReference>
<comment type="subcellular location">
    <subcellularLocation>
        <location evidence="1">Cytoplasm</location>
        <location evidence="1">P-body</location>
    </subcellularLocation>
</comment>
<keyword evidence="12" id="KW-1185">Reference proteome</keyword>
<dbReference type="FunCoup" id="A0A7I4DBZ0">
    <property type="interactions" value="4945"/>
</dbReference>
<dbReference type="Gene3D" id="6.10.140.270">
    <property type="match status" value="1"/>
</dbReference>
<dbReference type="PROSITE" id="PS50082">
    <property type="entry name" value="WD_REPEATS_2"/>
    <property type="match status" value="1"/>
</dbReference>
<evidence type="ECO:0000256" key="2">
    <source>
        <dbReference type="ARBA" id="ARBA00009639"/>
    </source>
</evidence>
<dbReference type="SMART" id="SM00320">
    <property type="entry name" value="WD40"/>
    <property type="match status" value="2"/>
</dbReference>
<feature type="compositionally biased region" description="Polar residues" evidence="8">
    <location>
        <begin position="908"/>
        <end position="918"/>
    </location>
</feature>
<proteinExistence type="inferred from homology"/>
<feature type="region of interest" description="Disordered" evidence="8">
    <location>
        <begin position="1010"/>
        <end position="1029"/>
    </location>
</feature>
<feature type="compositionally biased region" description="Basic and acidic residues" evidence="8">
    <location>
        <begin position="888"/>
        <end position="900"/>
    </location>
</feature>
<feature type="compositionally biased region" description="Polar residues" evidence="8">
    <location>
        <begin position="932"/>
        <end position="953"/>
    </location>
</feature>
<keyword evidence="6" id="KW-0175">Coiled coil</keyword>
<dbReference type="InterPro" id="IPR045152">
    <property type="entry name" value="EDC4-like"/>
</dbReference>
<dbReference type="PANTHER" id="PTHR15598:SF5">
    <property type="entry name" value="ENHANCER OF MRNA-DECAPPING PROTEIN 4"/>
    <property type="match status" value="1"/>
</dbReference>
<dbReference type="InterPro" id="IPR001680">
    <property type="entry name" value="WD40_rpt"/>
</dbReference>
<feature type="domain" description="Enhancer of mRNA-decapping protein 4 C-terminal" evidence="10">
    <location>
        <begin position="1443"/>
        <end position="1556"/>
    </location>
</feature>
<feature type="compositionally biased region" description="Basic and acidic residues" evidence="8">
    <location>
        <begin position="169"/>
        <end position="178"/>
    </location>
</feature>
<dbReference type="InterPro" id="IPR015943">
    <property type="entry name" value="WD40/YVTN_repeat-like_dom_sf"/>
</dbReference>
<feature type="compositionally biased region" description="Low complexity" evidence="8">
    <location>
        <begin position="179"/>
        <end position="206"/>
    </location>
</feature>
<dbReference type="Pfam" id="PF21289">
    <property type="entry name" value="EDC4_C"/>
    <property type="match status" value="1"/>
</dbReference>
<keyword evidence="3" id="KW-0963">Cytoplasm</keyword>
<feature type="repeat" description="WD" evidence="7">
    <location>
        <begin position="524"/>
        <end position="557"/>
    </location>
</feature>
<evidence type="ECO:0000256" key="4">
    <source>
        <dbReference type="ARBA" id="ARBA00022574"/>
    </source>
</evidence>
<dbReference type="SUPFAM" id="SSF50978">
    <property type="entry name" value="WD40 repeat-like"/>
    <property type="match status" value="1"/>
</dbReference>
<dbReference type="InterPro" id="IPR032401">
    <property type="entry name" value="EDC4_WD40"/>
</dbReference>
<evidence type="ECO:0000256" key="5">
    <source>
        <dbReference type="ARBA" id="ARBA00022737"/>
    </source>
</evidence>
<dbReference type="EMBL" id="ABEU02000003">
    <property type="status" value="NOT_ANNOTATED_CDS"/>
    <property type="molecule type" value="Genomic_DNA"/>
</dbReference>
<dbReference type="GO" id="GO:0031087">
    <property type="term" value="P:deadenylation-independent decapping of nuclear-transcribed mRNA"/>
    <property type="evidence" value="ECO:0000318"/>
    <property type="project" value="GO_Central"/>
</dbReference>
<dbReference type="Pfam" id="PF16529">
    <property type="entry name" value="Ge1_WD40"/>
    <property type="match status" value="1"/>
</dbReference>
<feature type="compositionally biased region" description="Polar residues" evidence="8">
    <location>
        <begin position="102"/>
        <end position="116"/>
    </location>
</feature>
<feature type="region of interest" description="Disordered" evidence="8">
    <location>
        <begin position="1039"/>
        <end position="1058"/>
    </location>
</feature>
<dbReference type="Proteomes" id="UP000006727">
    <property type="component" value="Chromosome 3"/>
</dbReference>
<feature type="region of interest" description="Disordered" evidence="8">
    <location>
        <begin position="84"/>
        <end position="121"/>
    </location>
</feature>
<evidence type="ECO:0000256" key="7">
    <source>
        <dbReference type="PROSITE-ProRule" id="PRU00221"/>
    </source>
</evidence>
<evidence type="ECO:0000256" key="8">
    <source>
        <dbReference type="SAM" id="MobiDB-lite"/>
    </source>
</evidence>
<feature type="region of interest" description="Disordered" evidence="8">
    <location>
        <begin position="1095"/>
        <end position="1146"/>
    </location>
</feature>